<dbReference type="Gene3D" id="3.40.50.2300">
    <property type="match status" value="1"/>
</dbReference>
<gene>
    <name evidence="6" type="ORF">IAA61_07035</name>
</gene>
<organism evidence="6 7">
    <name type="scientific">Candidatus Ornithomonoglobus merdipullorum</name>
    <dbReference type="NCBI Taxonomy" id="2840895"/>
    <lineage>
        <taxon>Bacteria</taxon>
        <taxon>Bacillati</taxon>
        <taxon>Bacillota</taxon>
        <taxon>Clostridia</taxon>
        <taxon>Candidatus Ornithomonoglobus</taxon>
    </lineage>
</organism>
<reference evidence="6" key="2">
    <citation type="journal article" date="2021" name="PeerJ">
        <title>Extensive microbial diversity within the chicken gut microbiome revealed by metagenomics and culture.</title>
        <authorList>
            <person name="Gilroy R."/>
            <person name="Ravi A."/>
            <person name="Getino M."/>
            <person name="Pursley I."/>
            <person name="Horton D.L."/>
            <person name="Alikhan N.F."/>
            <person name="Baker D."/>
            <person name="Gharbi K."/>
            <person name="Hall N."/>
            <person name="Watson M."/>
            <person name="Adriaenssens E.M."/>
            <person name="Foster-Nyarko E."/>
            <person name="Jarju S."/>
            <person name="Secka A."/>
            <person name="Antonio M."/>
            <person name="Oren A."/>
            <person name="Chaudhuri R.R."/>
            <person name="La Ragione R."/>
            <person name="Hildebrand F."/>
            <person name="Pallen M.J."/>
        </authorList>
    </citation>
    <scope>NUCLEOTIDE SEQUENCE</scope>
    <source>
        <strain evidence="6">USAMLcec3-3695</strain>
    </source>
</reference>
<dbReference type="InterPro" id="IPR046947">
    <property type="entry name" value="LytR-like"/>
</dbReference>
<feature type="modified residue" description="4-aspartylphosphate" evidence="3">
    <location>
        <position position="51"/>
    </location>
</feature>
<dbReference type="PROSITE" id="PS50930">
    <property type="entry name" value="HTH_LYTTR"/>
    <property type="match status" value="1"/>
</dbReference>
<dbReference type="PANTHER" id="PTHR37299">
    <property type="entry name" value="TRANSCRIPTIONAL REGULATOR-RELATED"/>
    <property type="match status" value="1"/>
</dbReference>
<name>A0A9D1MCL1_9FIRM</name>
<dbReference type="GO" id="GO:0003677">
    <property type="term" value="F:DNA binding"/>
    <property type="evidence" value="ECO:0007669"/>
    <property type="project" value="InterPro"/>
</dbReference>
<sequence>MRYIVVDDDRFFLDRMSILLKDAPVAAETILCGFDNKAVKTVKDDDVFFLDIDDGGDEDAGIRLARRIRTESAAAHIVFITSHDEKLRDSLAGLIRPSEFLIKPINGSEKEKLYAFLSLIVGSGGRVINLKSGARHFDVCVNDILYVKKDDRKTSVFTENSFFQVRQSFSKVLEMLDEKFLVVDKGTAVNIEKVRAYEPEKRLIHMKDGTAVYCSRDRARLYRDVLGRSEVK</sequence>
<comment type="caution">
    <text evidence="6">The sequence shown here is derived from an EMBL/GenBank/DDBJ whole genome shotgun (WGS) entry which is preliminary data.</text>
</comment>
<dbReference type="Proteomes" id="UP000824109">
    <property type="component" value="Unassembled WGS sequence"/>
</dbReference>
<comment type="function">
    <text evidence="2">May play the central regulatory role in sporulation. It may be an element of the effector pathway responsible for the activation of sporulation genes in response to nutritional stress. Spo0A may act in concert with spo0H (a sigma factor) to control the expression of some genes that are critical to the sporulation process.</text>
</comment>
<dbReference type="InterPro" id="IPR011006">
    <property type="entry name" value="CheY-like_superfamily"/>
</dbReference>
<dbReference type="GO" id="GO:0000156">
    <property type="term" value="F:phosphorelay response regulator activity"/>
    <property type="evidence" value="ECO:0007669"/>
    <property type="project" value="InterPro"/>
</dbReference>
<evidence type="ECO:0000313" key="7">
    <source>
        <dbReference type="Proteomes" id="UP000824109"/>
    </source>
</evidence>
<dbReference type="SUPFAM" id="SSF52172">
    <property type="entry name" value="CheY-like"/>
    <property type="match status" value="1"/>
</dbReference>
<evidence type="ECO:0000256" key="3">
    <source>
        <dbReference type="PROSITE-ProRule" id="PRU00169"/>
    </source>
</evidence>
<dbReference type="Gene3D" id="2.40.50.1020">
    <property type="entry name" value="LytTr DNA-binding domain"/>
    <property type="match status" value="1"/>
</dbReference>
<evidence type="ECO:0000259" key="5">
    <source>
        <dbReference type="PROSITE" id="PS50930"/>
    </source>
</evidence>
<dbReference type="EMBL" id="DVNB01000075">
    <property type="protein sequence ID" value="HIU57552.1"/>
    <property type="molecule type" value="Genomic_DNA"/>
</dbReference>
<dbReference type="PANTHER" id="PTHR37299:SF1">
    <property type="entry name" value="STAGE 0 SPORULATION PROTEIN A HOMOLOG"/>
    <property type="match status" value="1"/>
</dbReference>
<proteinExistence type="predicted"/>
<evidence type="ECO:0000256" key="1">
    <source>
        <dbReference type="ARBA" id="ARBA00018672"/>
    </source>
</evidence>
<dbReference type="PROSITE" id="PS50110">
    <property type="entry name" value="RESPONSE_REGULATORY"/>
    <property type="match status" value="1"/>
</dbReference>
<feature type="domain" description="Response regulatory" evidence="4">
    <location>
        <begin position="2"/>
        <end position="118"/>
    </location>
</feature>
<dbReference type="SMART" id="SM00850">
    <property type="entry name" value="LytTR"/>
    <property type="match status" value="1"/>
</dbReference>
<protein>
    <recommendedName>
        <fullName evidence="1">Stage 0 sporulation protein A homolog</fullName>
    </recommendedName>
</protein>
<accession>A0A9D1MCL1</accession>
<evidence type="ECO:0000256" key="2">
    <source>
        <dbReference type="ARBA" id="ARBA00024867"/>
    </source>
</evidence>
<evidence type="ECO:0000259" key="4">
    <source>
        <dbReference type="PROSITE" id="PS50110"/>
    </source>
</evidence>
<reference evidence="6" key="1">
    <citation type="submission" date="2020-10" db="EMBL/GenBank/DDBJ databases">
        <authorList>
            <person name="Gilroy R."/>
        </authorList>
    </citation>
    <scope>NUCLEOTIDE SEQUENCE</scope>
    <source>
        <strain evidence="6">USAMLcec3-3695</strain>
    </source>
</reference>
<dbReference type="InterPro" id="IPR007492">
    <property type="entry name" value="LytTR_DNA-bd_dom"/>
</dbReference>
<feature type="domain" description="HTH LytTR-type" evidence="5">
    <location>
        <begin position="128"/>
        <end position="228"/>
    </location>
</feature>
<dbReference type="InterPro" id="IPR001789">
    <property type="entry name" value="Sig_transdc_resp-reg_receiver"/>
</dbReference>
<dbReference type="AlphaFoldDB" id="A0A9D1MCL1"/>
<keyword evidence="3" id="KW-0597">Phosphoprotein</keyword>
<evidence type="ECO:0000313" key="6">
    <source>
        <dbReference type="EMBL" id="HIU57552.1"/>
    </source>
</evidence>
<dbReference type="Pfam" id="PF04397">
    <property type="entry name" value="LytTR"/>
    <property type="match status" value="1"/>
</dbReference>